<feature type="domain" description="Microbial-type PARG catalytic" evidence="2">
    <location>
        <begin position="117"/>
        <end position="261"/>
    </location>
</feature>
<dbReference type="NCBIfam" id="TIGR02452">
    <property type="entry name" value="TIGR02452 family protein"/>
    <property type="match status" value="1"/>
</dbReference>
<dbReference type="Proteomes" id="UP000292702">
    <property type="component" value="Unassembled WGS sequence"/>
</dbReference>
<evidence type="ECO:0000313" key="3">
    <source>
        <dbReference type="EMBL" id="TCD66553.1"/>
    </source>
</evidence>
<dbReference type="PANTHER" id="PTHR35596:SF1">
    <property type="entry name" value="MICROBIAL-TYPE PARG CATALYTIC DOMAIN-CONTAINING PROTEIN"/>
    <property type="match status" value="1"/>
</dbReference>
<reference evidence="3 4" key="1">
    <citation type="submission" date="2018-11" db="EMBL/GenBank/DDBJ databases">
        <title>Genome assembly of Steccherinum ochraceum LE-BIN_3174, the white-rot fungus of the Steccherinaceae family (The Residual Polyporoid clade, Polyporales, Basidiomycota).</title>
        <authorList>
            <person name="Fedorova T.V."/>
            <person name="Glazunova O.A."/>
            <person name="Landesman E.O."/>
            <person name="Moiseenko K.V."/>
            <person name="Psurtseva N.V."/>
            <person name="Savinova O.S."/>
            <person name="Shakhova N.V."/>
            <person name="Tyazhelova T.V."/>
            <person name="Vasina D.V."/>
        </authorList>
    </citation>
    <scope>NUCLEOTIDE SEQUENCE [LARGE SCALE GENOMIC DNA]</scope>
    <source>
        <strain evidence="3 4">LE-BIN_3174</strain>
    </source>
</reference>
<feature type="region of interest" description="Disordered" evidence="1">
    <location>
        <begin position="1"/>
        <end position="22"/>
    </location>
</feature>
<dbReference type="PANTHER" id="PTHR35596">
    <property type="entry name" value="DUF2263 DOMAIN-CONTAINING PROTEIN"/>
    <property type="match status" value="1"/>
</dbReference>
<sequence length="412" mass="45928">MTPPSSTISHIKTSSSTQKKHQLLKKRHLYRGVVKKKKVSTQVSMLPPSSPVLPYSGTFIRDRWMEIAKETQSIVLGDGQYVEERRVPIVPCALAQRIEGFSANPLGQVDSSTTVAVTHNISEQIQQSRLGTTFYPHQSEVLAEWRTPPAQIPRPLHKPRREFTHQSTLVAARRLAHHAPPTSPNVGVLSFASRKKPGGNFLHGSDEQEDRIARYSSLVASLDCPQAKEFYDEHRHFWSQDGSGFIDHSMVYSPSVVVFREDGDNRTSLGGSFIPPYLIDVLSVVPVNVAVVRARYSSASEKEADEAVRQTMKERMARALRVFEERGNRTVVLGAFGCTSSENKLDVVASIWAELLVCGDMEGEGRSKRPARFKKSFDNVVFAVPGKSFSAFKEAFDNRLFEAQIVDGMLSD</sequence>
<dbReference type="Gene3D" id="3.40.220.10">
    <property type="entry name" value="Leucine Aminopeptidase, subunit E, domain 1"/>
    <property type="match status" value="1"/>
</dbReference>
<dbReference type="STRING" id="92696.A0A4R0RID6"/>
<dbReference type="InterPro" id="IPR043472">
    <property type="entry name" value="Macro_dom-like"/>
</dbReference>
<evidence type="ECO:0000256" key="1">
    <source>
        <dbReference type="SAM" id="MobiDB-lite"/>
    </source>
</evidence>
<dbReference type="InterPro" id="IPR012664">
    <property type="entry name" value="CHP02452"/>
</dbReference>
<feature type="compositionally biased region" description="Low complexity" evidence="1">
    <location>
        <begin position="1"/>
        <end position="17"/>
    </location>
</feature>
<name>A0A4R0RID6_9APHY</name>
<protein>
    <recommendedName>
        <fullName evidence="2">Microbial-type PARG catalytic domain-containing protein</fullName>
    </recommendedName>
</protein>
<dbReference type="InterPro" id="IPR019261">
    <property type="entry name" value="PARG_cat_microbial"/>
</dbReference>
<dbReference type="AlphaFoldDB" id="A0A4R0RID6"/>
<proteinExistence type="predicted"/>
<gene>
    <name evidence="3" type="ORF">EIP91_001274</name>
</gene>
<dbReference type="OrthoDB" id="9985428at2759"/>
<evidence type="ECO:0000259" key="2">
    <source>
        <dbReference type="Pfam" id="PF10021"/>
    </source>
</evidence>
<dbReference type="EMBL" id="RWJN01000131">
    <property type="protein sequence ID" value="TCD66553.1"/>
    <property type="molecule type" value="Genomic_DNA"/>
</dbReference>
<organism evidence="3 4">
    <name type="scientific">Steccherinum ochraceum</name>
    <dbReference type="NCBI Taxonomy" id="92696"/>
    <lineage>
        <taxon>Eukaryota</taxon>
        <taxon>Fungi</taxon>
        <taxon>Dikarya</taxon>
        <taxon>Basidiomycota</taxon>
        <taxon>Agaricomycotina</taxon>
        <taxon>Agaricomycetes</taxon>
        <taxon>Polyporales</taxon>
        <taxon>Steccherinaceae</taxon>
        <taxon>Steccherinum</taxon>
    </lineage>
</organism>
<keyword evidence="4" id="KW-1185">Reference proteome</keyword>
<dbReference type="Pfam" id="PF10021">
    <property type="entry name" value="PARG_cat_microb"/>
    <property type="match status" value="1"/>
</dbReference>
<comment type="caution">
    <text evidence="3">The sequence shown here is derived from an EMBL/GenBank/DDBJ whole genome shotgun (WGS) entry which is preliminary data.</text>
</comment>
<accession>A0A4R0RID6</accession>
<evidence type="ECO:0000313" key="4">
    <source>
        <dbReference type="Proteomes" id="UP000292702"/>
    </source>
</evidence>